<evidence type="ECO:0000259" key="2">
    <source>
        <dbReference type="PROSITE" id="PS50206"/>
    </source>
</evidence>
<dbReference type="InterPro" id="IPR001307">
    <property type="entry name" value="Thiosulphate_STrfase_CS"/>
</dbReference>
<organism evidence="3 4">
    <name type="scientific">Anabaena sphaerica FACHB-251</name>
    <dbReference type="NCBI Taxonomy" id="2692883"/>
    <lineage>
        <taxon>Bacteria</taxon>
        <taxon>Bacillati</taxon>
        <taxon>Cyanobacteriota</taxon>
        <taxon>Cyanophyceae</taxon>
        <taxon>Nostocales</taxon>
        <taxon>Nostocaceae</taxon>
        <taxon>Anabaena</taxon>
    </lineage>
</organism>
<evidence type="ECO:0000256" key="1">
    <source>
        <dbReference type="SAM" id="Phobius"/>
    </source>
</evidence>
<keyword evidence="1" id="KW-1133">Transmembrane helix</keyword>
<accession>A0A927A0I9</accession>
<dbReference type="CDD" id="cd00158">
    <property type="entry name" value="RHOD"/>
    <property type="match status" value="1"/>
</dbReference>
<keyword evidence="1" id="KW-0472">Membrane</keyword>
<dbReference type="GO" id="GO:0004792">
    <property type="term" value="F:thiosulfate-cyanide sulfurtransferase activity"/>
    <property type="evidence" value="ECO:0007669"/>
    <property type="project" value="InterPro"/>
</dbReference>
<feature type="domain" description="Rhodanese" evidence="2">
    <location>
        <begin position="82"/>
        <end position="174"/>
    </location>
</feature>
<feature type="transmembrane region" description="Helical" evidence="1">
    <location>
        <begin position="17"/>
        <end position="34"/>
    </location>
</feature>
<dbReference type="InterPro" id="IPR036873">
    <property type="entry name" value="Rhodanese-like_dom_sf"/>
</dbReference>
<dbReference type="EMBL" id="JACJQU010000003">
    <property type="protein sequence ID" value="MBD2293498.1"/>
    <property type="molecule type" value="Genomic_DNA"/>
</dbReference>
<evidence type="ECO:0000313" key="4">
    <source>
        <dbReference type="Proteomes" id="UP000662185"/>
    </source>
</evidence>
<dbReference type="InterPro" id="IPR050229">
    <property type="entry name" value="GlpE_sulfurtransferase"/>
</dbReference>
<dbReference type="Gene3D" id="3.40.250.10">
    <property type="entry name" value="Rhodanese-like domain"/>
    <property type="match status" value="1"/>
</dbReference>
<dbReference type="Proteomes" id="UP000662185">
    <property type="component" value="Unassembled WGS sequence"/>
</dbReference>
<sequence>MLKTNKPILNLKLIPRLLLWLGITNGILMAVVIYNPHLLKPLIQAGIPLTNLCGIPVLGDAVRAANTPQITVQELRQLIDNKDPKLLLIDVRSLEEYEYTHIPGAIFVPLTEIEQGRGINKIQALITGNRLITYCAVGKRSNKALELLKKAGIEGTNVKGGIHEWREKIDPSMPEI</sequence>
<dbReference type="Pfam" id="PF00581">
    <property type="entry name" value="Rhodanese"/>
    <property type="match status" value="1"/>
</dbReference>
<reference evidence="4" key="1">
    <citation type="journal article" date="2020" name="ISME J.">
        <title>Comparative genomics reveals insights into cyanobacterial evolution and habitat adaptation.</title>
        <authorList>
            <person name="Chen M.Y."/>
            <person name="Teng W.K."/>
            <person name="Zhao L."/>
            <person name="Hu C.X."/>
            <person name="Zhou Y.K."/>
            <person name="Han B.P."/>
            <person name="Song L.R."/>
            <person name="Shu W.S."/>
        </authorList>
    </citation>
    <scope>NUCLEOTIDE SEQUENCE [LARGE SCALE GENOMIC DNA]</scope>
    <source>
        <strain evidence="4">FACHB-251</strain>
    </source>
</reference>
<dbReference type="SUPFAM" id="SSF52821">
    <property type="entry name" value="Rhodanese/Cell cycle control phosphatase"/>
    <property type="match status" value="1"/>
</dbReference>
<dbReference type="PROSITE" id="PS00380">
    <property type="entry name" value="RHODANESE_1"/>
    <property type="match status" value="1"/>
</dbReference>
<protein>
    <recommendedName>
        <fullName evidence="2">Rhodanese domain-containing protein</fullName>
    </recommendedName>
</protein>
<gene>
    <name evidence="3" type="ORF">H6G06_08345</name>
</gene>
<dbReference type="AlphaFoldDB" id="A0A927A0I9"/>
<evidence type="ECO:0000313" key="3">
    <source>
        <dbReference type="EMBL" id="MBD2293498.1"/>
    </source>
</evidence>
<dbReference type="SMART" id="SM00450">
    <property type="entry name" value="RHOD"/>
    <property type="match status" value="1"/>
</dbReference>
<comment type="caution">
    <text evidence="3">The sequence shown here is derived from an EMBL/GenBank/DDBJ whole genome shotgun (WGS) entry which is preliminary data.</text>
</comment>
<dbReference type="PROSITE" id="PS50206">
    <property type="entry name" value="RHODANESE_3"/>
    <property type="match status" value="1"/>
</dbReference>
<dbReference type="InterPro" id="IPR001763">
    <property type="entry name" value="Rhodanese-like_dom"/>
</dbReference>
<name>A0A927A0I9_9NOST</name>
<proteinExistence type="predicted"/>
<dbReference type="RefSeq" id="WP_190558961.1">
    <property type="nucleotide sequence ID" value="NZ_JACJQU010000003.1"/>
</dbReference>
<keyword evidence="4" id="KW-1185">Reference proteome</keyword>
<keyword evidence="1" id="KW-0812">Transmembrane</keyword>
<dbReference type="PANTHER" id="PTHR43031:SF1">
    <property type="entry name" value="PYRIDINE NUCLEOTIDE-DISULPHIDE OXIDOREDUCTASE"/>
    <property type="match status" value="1"/>
</dbReference>
<dbReference type="PANTHER" id="PTHR43031">
    <property type="entry name" value="FAD-DEPENDENT OXIDOREDUCTASE"/>
    <property type="match status" value="1"/>
</dbReference>